<protein>
    <submittedName>
        <fullName evidence="4">RAB13 protein</fullName>
    </submittedName>
</protein>
<evidence type="ECO:0000256" key="1">
    <source>
        <dbReference type="ARBA" id="ARBA00022741"/>
    </source>
</evidence>
<dbReference type="FunFam" id="3.40.50.300:FF:001447">
    <property type="entry name" value="Ras-related protein Rab-1B"/>
    <property type="match status" value="1"/>
</dbReference>
<evidence type="ECO:0000313" key="4">
    <source>
        <dbReference type="EMBL" id="CAE7667130.1"/>
    </source>
</evidence>
<organism evidence="4 5">
    <name type="scientific">Symbiodinium pilosum</name>
    <name type="common">Dinoflagellate</name>
    <dbReference type="NCBI Taxonomy" id="2952"/>
    <lineage>
        <taxon>Eukaryota</taxon>
        <taxon>Sar</taxon>
        <taxon>Alveolata</taxon>
        <taxon>Dinophyceae</taxon>
        <taxon>Suessiales</taxon>
        <taxon>Symbiodiniaceae</taxon>
        <taxon>Symbiodinium</taxon>
    </lineage>
</organism>
<dbReference type="InterPro" id="IPR027417">
    <property type="entry name" value="P-loop_NTPase"/>
</dbReference>
<accession>A0A812W1R1</accession>
<dbReference type="GO" id="GO:0005525">
    <property type="term" value="F:GTP binding"/>
    <property type="evidence" value="ECO:0007669"/>
    <property type="project" value="UniProtKB-KW"/>
</dbReference>
<proteinExistence type="predicted"/>
<dbReference type="PROSITE" id="PS51419">
    <property type="entry name" value="RAB"/>
    <property type="match status" value="1"/>
</dbReference>
<comment type="caution">
    <text evidence="4">The sequence shown here is derived from an EMBL/GenBank/DDBJ whole genome shotgun (WGS) entry which is preliminary data.</text>
</comment>
<dbReference type="Pfam" id="PF00071">
    <property type="entry name" value="Ras"/>
    <property type="match status" value="1"/>
</dbReference>
<dbReference type="Gene3D" id="3.40.50.300">
    <property type="entry name" value="P-loop containing nucleotide triphosphate hydrolases"/>
    <property type="match status" value="1"/>
</dbReference>
<dbReference type="OrthoDB" id="435411at2759"/>
<dbReference type="PRINTS" id="PR00449">
    <property type="entry name" value="RASTRNSFRMNG"/>
</dbReference>
<name>A0A812W1R1_SYMPI</name>
<dbReference type="GO" id="GO:0003924">
    <property type="term" value="F:GTPase activity"/>
    <property type="evidence" value="ECO:0007669"/>
    <property type="project" value="InterPro"/>
</dbReference>
<dbReference type="SMART" id="SM00173">
    <property type="entry name" value="RAS"/>
    <property type="match status" value="1"/>
</dbReference>
<dbReference type="CDD" id="cd00154">
    <property type="entry name" value="Rab"/>
    <property type="match status" value="1"/>
</dbReference>
<dbReference type="SUPFAM" id="SSF52540">
    <property type="entry name" value="P-loop containing nucleoside triphosphate hydrolases"/>
    <property type="match status" value="1"/>
</dbReference>
<dbReference type="PANTHER" id="PTHR47977">
    <property type="entry name" value="RAS-RELATED PROTEIN RAB"/>
    <property type="match status" value="1"/>
</dbReference>
<dbReference type="Proteomes" id="UP000649617">
    <property type="component" value="Unassembled WGS sequence"/>
</dbReference>
<dbReference type="InterPro" id="IPR005225">
    <property type="entry name" value="Small_GTP-bd"/>
</dbReference>
<evidence type="ECO:0000259" key="3">
    <source>
        <dbReference type="PROSITE" id="PS50053"/>
    </source>
</evidence>
<dbReference type="InterPro" id="IPR001806">
    <property type="entry name" value="Small_GTPase"/>
</dbReference>
<feature type="domain" description="Ubiquitin-like" evidence="3">
    <location>
        <begin position="5"/>
        <end position="74"/>
    </location>
</feature>
<keyword evidence="5" id="KW-1185">Reference proteome</keyword>
<dbReference type="PROSITE" id="PS51421">
    <property type="entry name" value="RAS"/>
    <property type="match status" value="1"/>
</dbReference>
<dbReference type="SMART" id="SM00175">
    <property type="entry name" value="RAB"/>
    <property type="match status" value="1"/>
</dbReference>
<dbReference type="InterPro" id="IPR050227">
    <property type="entry name" value="Rab"/>
</dbReference>
<evidence type="ECO:0000256" key="2">
    <source>
        <dbReference type="ARBA" id="ARBA00023134"/>
    </source>
</evidence>
<keyword evidence="1" id="KW-0547">Nucleotide-binding</keyword>
<sequence length="283" mass="32535">MARKYSIRVQQLSGELIGEVELPETARVEDILIAVKHGEPNPSLKRVLVFDGRPLAENELLGQLGLKAPALLELQQITKSLRTERVAALPDSFRAMHLGLFGELRAGKTSLLYRYAHDTFNERMMPNTIGMDFQVVRVMAHDVPVKVMLWDQPAGKERFRVNTSFYFRRKEALLMVIDLTNPHSFRDITDWLNFHETEAIRTKLLIGNKADLVEERKISKEEAEKYAREYGLVYFETSAKEGTGVHEAMDYAIFDVLAKEIKPKAQPTVREPLRRFNLRCHVQ</sequence>
<dbReference type="SMART" id="SM00174">
    <property type="entry name" value="RHO"/>
    <property type="match status" value="1"/>
</dbReference>
<dbReference type="EMBL" id="CAJNIZ010043735">
    <property type="protein sequence ID" value="CAE7667130.1"/>
    <property type="molecule type" value="Genomic_DNA"/>
</dbReference>
<dbReference type="NCBIfam" id="TIGR00231">
    <property type="entry name" value="small_GTP"/>
    <property type="match status" value="1"/>
</dbReference>
<dbReference type="InterPro" id="IPR000626">
    <property type="entry name" value="Ubiquitin-like_dom"/>
</dbReference>
<gene>
    <name evidence="4" type="primary">RAB13</name>
    <name evidence="4" type="ORF">SPIL2461_LOCUS18286</name>
</gene>
<reference evidence="4" key="1">
    <citation type="submission" date="2021-02" db="EMBL/GenBank/DDBJ databases">
        <authorList>
            <person name="Dougan E. K."/>
            <person name="Rhodes N."/>
            <person name="Thang M."/>
            <person name="Chan C."/>
        </authorList>
    </citation>
    <scope>NUCLEOTIDE SEQUENCE</scope>
</reference>
<dbReference type="PROSITE" id="PS50053">
    <property type="entry name" value="UBIQUITIN_2"/>
    <property type="match status" value="1"/>
</dbReference>
<evidence type="ECO:0000313" key="5">
    <source>
        <dbReference type="Proteomes" id="UP000649617"/>
    </source>
</evidence>
<dbReference type="AlphaFoldDB" id="A0A812W1R1"/>
<keyword evidence="2" id="KW-0342">GTP-binding</keyword>